<comment type="subcellular location">
    <subcellularLocation>
        <location evidence="1">Autolysosome</location>
    </subcellularLocation>
</comment>
<dbReference type="InterPro" id="IPR012347">
    <property type="entry name" value="Ferritin-like"/>
</dbReference>
<accession>A0A8C0XQH0</accession>
<sequence length="80" mass="9035">MIYQILQNYSTKVEATVNRLVNLNLRASYTSLSLGFYFHCDDSVGHFCELVEKKGEGAQRLLKMQKQVGSCAISRTGRAF</sequence>
<dbReference type="GO" id="GO:0006879">
    <property type="term" value="P:intracellular iron ion homeostasis"/>
    <property type="evidence" value="ECO:0007669"/>
    <property type="project" value="InterPro"/>
</dbReference>
<dbReference type="SUPFAM" id="SSF47240">
    <property type="entry name" value="Ferritin-like"/>
    <property type="match status" value="1"/>
</dbReference>
<dbReference type="PANTHER" id="PTHR11431:SF47">
    <property type="entry name" value="FERRITIN LIGHT CHAIN"/>
    <property type="match status" value="1"/>
</dbReference>
<dbReference type="PANTHER" id="PTHR11431">
    <property type="entry name" value="FERRITIN"/>
    <property type="match status" value="1"/>
</dbReference>
<dbReference type="GO" id="GO:0006826">
    <property type="term" value="P:iron ion transport"/>
    <property type="evidence" value="ECO:0007669"/>
    <property type="project" value="InterPro"/>
</dbReference>
<dbReference type="InterPro" id="IPR009078">
    <property type="entry name" value="Ferritin-like_SF"/>
</dbReference>
<dbReference type="AlphaFoldDB" id="A0A8C0XQH0"/>
<evidence type="ECO:0000256" key="1">
    <source>
        <dbReference type="ARBA" id="ARBA00044942"/>
    </source>
</evidence>
<evidence type="ECO:0000313" key="2">
    <source>
        <dbReference type="Ensembl" id="ENSCCNP00000029785.1"/>
    </source>
</evidence>
<proteinExistence type="predicted"/>
<evidence type="ECO:0008006" key="3">
    <source>
        <dbReference type="Google" id="ProtNLM"/>
    </source>
</evidence>
<dbReference type="Ensembl" id="ENSCCNT00000037554.1">
    <property type="protein sequence ID" value="ENSCCNP00000029785.1"/>
    <property type="gene ID" value="ENSCCNG00000028562.1"/>
</dbReference>
<dbReference type="GO" id="GO:0044754">
    <property type="term" value="C:autolysosome"/>
    <property type="evidence" value="ECO:0007669"/>
    <property type="project" value="UniProtKB-SubCell"/>
</dbReference>
<organism evidence="2">
    <name type="scientific">Castor canadensis</name>
    <name type="common">American beaver</name>
    <dbReference type="NCBI Taxonomy" id="51338"/>
    <lineage>
        <taxon>Eukaryota</taxon>
        <taxon>Metazoa</taxon>
        <taxon>Chordata</taxon>
        <taxon>Craniata</taxon>
        <taxon>Vertebrata</taxon>
        <taxon>Euteleostomi</taxon>
        <taxon>Mammalia</taxon>
        <taxon>Eutheria</taxon>
        <taxon>Euarchontoglires</taxon>
        <taxon>Glires</taxon>
        <taxon>Rodentia</taxon>
        <taxon>Castorimorpha</taxon>
        <taxon>Castoridae</taxon>
        <taxon>Castor</taxon>
    </lineage>
</organism>
<dbReference type="InterPro" id="IPR001519">
    <property type="entry name" value="Ferritin"/>
</dbReference>
<dbReference type="GO" id="GO:0008199">
    <property type="term" value="F:ferric iron binding"/>
    <property type="evidence" value="ECO:0007669"/>
    <property type="project" value="InterPro"/>
</dbReference>
<dbReference type="GO" id="GO:0008198">
    <property type="term" value="F:ferrous iron binding"/>
    <property type="evidence" value="ECO:0007669"/>
    <property type="project" value="TreeGrafter"/>
</dbReference>
<protein>
    <recommendedName>
        <fullName evidence="3">Ferritin</fullName>
    </recommendedName>
</protein>
<dbReference type="Gene3D" id="1.20.1260.10">
    <property type="match status" value="1"/>
</dbReference>
<reference evidence="2" key="1">
    <citation type="submission" date="2023-09" db="UniProtKB">
        <authorList>
            <consortium name="Ensembl"/>
        </authorList>
    </citation>
    <scope>IDENTIFICATION</scope>
</reference>
<name>A0A8C0XQH0_CASCN</name>